<dbReference type="AlphaFoldDB" id="A0AAP0P5J6"/>
<comment type="caution">
    <text evidence="2">The sequence shown here is derived from an EMBL/GenBank/DDBJ whole genome shotgun (WGS) entry which is preliminary data.</text>
</comment>
<evidence type="ECO:0000313" key="3">
    <source>
        <dbReference type="Proteomes" id="UP001417504"/>
    </source>
</evidence>
<proteinExistence type="predicted"/>
<gene>
    <name evidence="2" type="ORF">Sjap_012060</name>
</gene>
<dbReference type="Pfam" id="PF23733">
    <property type="entry name" value="GRXCR1-2_C"/>
    <property type="match status" value="1"/>
</dbReference>
<feature type="compositionally biased region" description="Basic and acidic residues" evidence="1">
    <location>
        <begin position="35"/>
        <end position="77"/>
    </location>
</feature>
<sequence length="156" mass="17536">MLTSEREMERLRVLPVPVAEFSSEVPLSSAGEGGDDSHEGERGDCQDERDVRPKENNESESENRRSRERSRDREGGREWCGGEAEMEEKKGAAACMKKKKMNISREPEIELLGELLHAHRKLRVNDGDEGEGELEESQAQCPDCNENGLIVCPFCC</sequence>
<dbReference type="Proteomes" id="UP001417504">
    <property type="component" value="Unassembled WGS sequence"/>
</dbReference>
<feature type="region of interest" description="Disordered" evidence="1">
    <location>
        <begin position="1"/>
        <end position="83"/>
    </location>
</feature>
<evidence type="ECO:0000313" key="2">
    <source>
        <dbReference type="EMBL" id="KAK9131573.1"/>
    </source>
</evidence>
<feature type="compositionally biased region" description="Basic and acidic residues" evidence="1">
    <location>
        <begin position="1"/>
        <end position="12"/>
    </location>
</feature>
<evidence type="ECO:0000256" key="1">
    <source>
        <dbReference type="SAM" id="MobiDB-lite"/>
    </source>
</evidence>
<keyword evidence="3" id="KW-1185">Reference proteome</keyword>
<protein>
    <submittedName>
        <fullName evidence="2">Uncharacterized protein</fullName>
    </submittedName>
</protein>
<reference evidence="2 3" key="1">
    <citation type="submission" date="2024-01" db="EMBL/GenBank/DDBJ databases">
        <title>Genome assemblies of Stephania.</title>
        <authorList>
            <person name="Yang L."/>
        </authorList>
    </citation>
    <scope>NUCLEOTIDE SEQUENCE [LARGE SCALE GENOMIC DNA]</scope>
    <source>
        <strain evidence="2">QJT</strain>
        <tissue evidence="2">Leaf</tissue>
    </source>
</reference>
<name>A0AAP0P5J6_9MAGN</name>
<dbReference type="EMBL" id="JBBNAE010000004">
    <property type="protein sequence ID" value="KAK9131573.1"/>
    <property type="molecule type" value="Genomic_DNA"/>
</dbReference>
<organism evidence="2 3">
    <name type="scientific">Stephania japonica</name>
    <dbReference type="NCBI Taxonomy" id="461633"/>
    <lineage>
        <taxon>Eukaryota</taxon>
        <taxon>Viridiplantae</taxon>
        <taxon>Streptophyta</taxon>
        <taxon>Embryophyta</taxon>
        <taxon>Tracheophyta</taxon>
        <taxon>Spermatophyta</taxon>
        <taxon>Magnoliopsida</taxon>
        <taxon>Ranunculales</taxon>
        <taxon>Menispermaceae</taxon>
        <taxon>Menispermoideae</taxon>
        <taxon>Cissampelideae</taxon>
        <taxon>Stephania</taxon>
    </lineage>
</organism>
<accession>A0AAP0P5J6</accession>